<dbReference type="AlphaFoldDB" id="D2UXJ3"/>
<feature type="transmembrane region" description="Helical" evidence="2">
    <location>
        <begin position="714"/>
        <end position="736"/>
    </location>
</feature>
<evidence type="ECO:0000256" key="1">
    <source>
        <dbReference type="SAM" id="MobiDB-lite"/>
    </source>
</evidence>
<keyword evidence="2" id="KW-1133">Transmembrane helix</keyword>
<gene>
    <name evidence="3" type="ORF">NAEGRDRAFT_61145</name>
</gene>
<evidence type="ECO:0000256" key="2">
    <source>
        <dbReference type="SAM" id="Phobius"/>
    </source>
</evidence>
<evidence type="ECO:0000313" key="3">
    <source>
        <dbReference type="EMBL" id="EFC50643.1"/>
    </source>
</evidence>
<dbReference type="KEGG" id="ngr:NAEGRDRAFT_61145"/>
<organism evidence="4">
    <name type="scientific">Naegleria gruberi</name>
    <name type="common">Amoeba</name>
    <dbReference type="NCBI Taxonomy" id="5762"/>
    <lineage>
        <taxon>Eukaryota</taxon>
        <taxon>Discoba</taxon>
        <taxon>Heterolobosea</taxon>
        <taxon>Tetramitia</taxon>
        <taxon>Eutetramitia</taxon>
        <taxon>Vahlkampfiidae</taxon>
        <taxon>Naegleria</taxon>
    </lineage>
</organism>
<keyword evidence="2" id="KW-0812">Transmembrane</keyword>
<dbReference type="InParanoid" id="D2UXJ3"/>
<proteinExistence type="predicted"/>
<dbReference type="Proteomes" id="UP000006671">
    <property type="component" value="Unassembled WGS sequence"/>
</dbReference>
<feature type="transmembrane region" description="Helical" evidence="2">
    <location>
        <begin position="622"/>
        <end position="647"/>
    </location>
</feature>
<feature type="compositionally biased region" description="Basic and acidic residues" evidence="1">
    <location>
        <begin position="569"/>
        <end position="580"/>
    </location>
</feature>
<feature type="transmembrane region" description="Helical" evidence="2">
    <location>
        <begin position="495"/>
        <end position="521"/>
    </location>
</feature>
<dbReference type="GeneID" id="8863585"/>
<feature type="transmembrane region" description="Helical" evidence="2">
    <location>
        <begin position="685"/>
        <end position="708"/>
    </location>
</feature>
<sequence length="783" mass="90031">MAIPIHCTSQHITPPRSSTILPFGDGISNNLDTPSNIVLGHHNRKIIIEQLAKSFKEVFIEHFREQHPSPPPPPQILLNRKKLRRTSILPNEKSLLLTSHPSLLSYFTSRPLIEHLVFILTFSMIILILFAASPTVQYSPEIDIITKKFPALYTVKNPWVRTDLNGTSYSKLYIPNYSYSLLASVGDYSVSLYPPDSPMIDVCSSDAPPRNYLTVSDLPFSVEHDTFDEESNLCIQFFCTSTGKYHEVENRKLNLTTWSQLDEFSWFYNYCYYCNNNNSKDFRFFLVNNTISDGDGYRDACPLFNSIVVQKAQQQCIEDSVNDNMKIGTFYLASDLMDISAFRNVLSFYDFMKFIQQSYFPYNCFCEGNSLSLVPGMKNFTFGYKCDVYSHFIIPFVFEFGPIFIFLCTILLLFTSIFLLQLPLCCAICKEARTKYYNRKYSYVTSLFDLRMQSNTILFISILWMSAQEVFAYLFNLYVFSNVYNQEDNTSKNGFMLLLGNGMMRMVSLVLLCCSFASMLVSWQHMTSTNDNFISGISASIAATGKALLGSSRTDQQENNDCPEDEEKSEQVEKSSLIKKEERPQESLTLGNKLILSGFYLSLLALLISVICMSFFITKLSIIFMVFIAFGMMYLWIFPIGFLFSGIRMYYKLKSMKENVSFARLKVIFIIFHYLNNLAAQFTRFMIFADICFLLLILVGALFMLTYLFGWDLFGVFIGINRSMIMDFTILLMMIIEQYMLLNKKMLKDLYGGCSVSFKRKVNTSPMEKTLSDELSNEESSLI</sequence>
<feature type="transmembrane region" description="Helical" evidence="2">
    <location>
        <begin position="594"/>
        <end position="616"/>
    </location>
</feature>
<reference evidence="3 4" key="1">
    <citation type="journal article" date="2010" name="Cell">
        <title>The genome of Naegleria gruberi illuminates early eukaryotic versatility.</title>
        <authorList>
            <person name="Fritz-Laylin L.K."/>
            <person name="Prochnik S.E."/>
            <person name="Ginger M.L."/>
            <person name="Dacks J.B."/>
            <person name="Carpenter M.L."/>
            <person name="Field M.C."/>
            <person name="Kuo A."/>
            <person name="Paredez A."/>
            <person name="Chapman J."/>
            <person name="Pham J."/>
            <person name="Shu S."/>
            <person name="Neupane R."/>
            <person name="Cipriano M."/>
            <person name="Mancuso J."/>
            <person name="Tu H."/>
            <person name="Salamov A."/>
            <person name="Lindquist E."/>
            <person name="Shapiro H."/>
            <person name="Lucas S."/>
            <person name="Grigoriev I.V."/>
            <person name="Cande W.Z."/>
            <person name="Fulton C."/>
            <person name="Rokhsar D.S."/>
            <person name="Dawson S.C."/>
        </authorList>
    </citation>
    <scope>NUCLEOTIDE SEQUENCE [LARGE SCALE GENOMIC DNA]</scope>
    <source>
        <strain evidence="3 4">NEG-M</strain>
    </source>
</reference>
<dbReference type="VEuPathDB" id="AmoebaDB:NAEGRDRAFT_61145"/>
<feature type="transmembrane region" description="Helical" evidence="2">
    <location>
        <begin position="456"/>
        <end position="475"/>
    </location>
</feature>
<feature type="transmembrane region" description="Helical" evidence="2">
    <location>
        <begin position="112"/>
        <end position="132"/>
    </location>
</feature>
<feature type="compositionally biased region" description="Polar residues" evidence="1">
    <location>
        <begin position="551"/>
        <end position="560"/>
    </location>
</feature>
<accession>D2UXJ3</accession>
<keyword evidence="4" id="KW-1185">Reference proteome</keyword>
<keyword evidence="2" id="KW-0472">Membrane</keyword>
<dbReference type="OMA" id="MIFADIC"/>
<dbReference type="RefSeq" id="XP_002683387.1">
    <property type="nucleotide sequence ID" value="XM_002683341.1"/>
</dbReference>
<name>D2UXJ3_NAEGR</name>
<dbReference type="EMBL" id="GG738845">
    <property type="protein sequence ID" value="EFC50643.1"/>
    <property type="molecule type" value="Genomic_DNA"/>
</dbReference>
<dbReference type="OrthoDB" id="10256688at2759"/>
<feature type="region of interest" description="Disordered" evidence="1">
    <location>
        <begin position="551"/>
        <end position="580"/>
    </location>
</feature>
<evidence type="ECO:0000313" key="4">
    <source>
        <dbReference type="Proteomes" id="UP000006671"/>
    </source>
</evidence>
<protein>
    <submittedName>
        <fullName evidence="3">Predicted protein</fullName>
    </submittedName>
</protein>
<feature type="transmembrane region" description="Helical" evidence="2">
    <location>
        <begin position="403"/>
        <end position="429"/>
    </location>
</feature>